<dbReference type="InterPro" id="IPR011009">
    <property type="entry name" value="Kinase-like_dom_sf"/>
</dbReference>
<keyword evidence="3" id="KW-0245">EGF-like domain</keyword>
<dbReference type="FunFam" id="1.10.510.10:FF:000248">
    <property type="entry name" value="S-receptor-like kinase 5"/>
    <property type="match status" value="1"/>
</dbReference>
<evidence type="ECO:0000256" key="3">
    <source>
        <dbReference type="ARBA" id="ARBA00022536"/>
    </source>
</evidence>
<evidence type="ECO:0000256" key="11">
    <source>
        <dbReference type="ARBA" id="ARBA00022840"/>
    </source>
</evidence>
<keyword evidence="12 21" id="KW-1133">Transmembrane helix</keyword>
<evidence type="ECO:0000313" key="26">
    <source>
        <dbReference type="EMBL" id="KAL3522558.1"/>
    </source>
</evidence>
<evidence type="ECO:0000256" key="13">
    <source>
        <dbReference type="ARBA" id="ARBA00023136"/>
    </source>
</evidence>
<name>A0ABD2ZYE2_9GENT</name>
<dbReference type="InterPro" id="IPR008271">
    <property type="entry name" value="Ser/Thr_kinase_AS"/>
</dbReference>
<evidence type="ECO:0000256" key="7">
    <source>
        <dbReference type="ARBA" id="ARBA00022729"/>
    </source>
</evidence>
<dbReference type="Pfam" id="PF00069">
    <property type="entry name" value="Pkinase"/>
    <property type="match status" value="1"/>
</dbReference>
<dbReference type="PROSITE" id="PS50927">
    <property type="entry name" value="BULB_LECTIN"/>
    <property type="match status" value="1"/>
</dbReference>
<dbReference type="PIRSF" id="PIRSF000641">
    <property type="entry name" value="SRK"/>
    <property type="match status" value="1"/>
</dbReference>
<evidence type="ECO:0000256" key="9">
    <source>
        <dbReference type="ARBA" id="ARBA00022741"/>
    </source>
</evidence>
<dbReference type="InterPro" id="IPR001480">
    <property type="entry name" value="Bulb-type_lectin_dom"/>
</dbReference>
<comment type="subcellular location">
    <subcellularLocation>
        <location evidence="1">Membrane</location>
        <topology evidence="1">Single-pass type I membrane protein</topology>
    </subcellularLocation>
</comment>
<keyword evidence="10 19" id="KW-0418">Kinase</keyword>
<comment type="similarity">
    <text evidence="19">Belongs to the protein kinase superfamily. Ser/Thr protein kinase family.</text>
</comment>
<evidence type="ECO:0000256" key="20">
    <source>
        <dbReference type="PROSITE-ProRule" id="PRU10141"/>
    </source>
</evidence>
<keyword evidence="15" id="KW-0675">Receptor</keyword>
<evidence type="ECO:0000256" key="19">
    <source>
        <dbReference type="PIRNR" id="PIRNR000641"/>
    </source>
</evidence>
<reference evidence="26 27" key="1">
    <citation type="submission" date="2024-11" db="EMBL/GenBank/DDBJ databases">
        <title>A near-complete genome assembly of Cinchona calisaya.</title>
        <authorList>
            <person name="Lian D.C."/>
            <person name="Zhao X.W."/>
            <person name="Wei L."/>
        </authorList>
    </citation>
    <scope>NUCLEOTIDE SEQUENCE [LARGE SCALE GENOMIC DNA]</scope>
    <source>
        <tissue evidence="26">Nenye</tissue>
    </source>
</reference>
<dbReference type="EMBL" id="JBJUIK010000007">
    <property type="protein sequence ID" value="KAL3522558.1"/>
    <property type="molecule type" value="Genomic_DNA"/>
</dbReference>
<protein>
    <recommendedName>
        <fullName evidence="19">Receptor-like serine/threonine-protein kinase</fullName>
        <ecNumber evidence="19">2.7.11.1</ecNumber>
    </recommendedName>
</protein>
<dbReference type="SUPFAM" id="SSF51110">
    <property type="entry name" value="alpha-D-mannose-specific plant lectins"/>
    <property type="match status" value="1"/>
</dbReference>
<dbReference type="InterPro" id="IPR024171">
    <property type="entry name" value="SRK-like_kinase"/>
</dbReference>
<dbReference type="Gene3D" id="2.90.10.10">
    <property type="entry name" value="Bulb-type lectin domain"/>
    <property type="match status" value="1"/>
</dbReference>
<dbReference type="PANTHER" id="PTHR47976">
    <property type="entry name" value="G-TYPE LECTIN S-RECEPTOR-LIKE SERINE/THREONINE-PROTEIN KINASE SD2-5"/>
    <property type="match status" value="1"/>
</dbReference>
<evidence type="ECO:0000259" key="24">
    <source>
        <dbReference type="PROSITE" id="PS50927"/>
    </source>
</evidence>
<dbReference type="InterPro" id="IPR003609">
    <property type="entry name" value="Pan_app"/>
</dbReference>
<proteinExistence type="inferred from homology"/>
<keyword evidence="5 19" id="KW-0808">Transferase</keyword>
<dbReference type="EC" id="2.7.11.1" evidence="19"/>
<dbReference type="GO" id="GO:0016020">
    <property type="term" value="C:membrane"/>
    <property type="evidence" value="ECO:0007669"/>
    <property type="project" value="UniProtKB-SubCell"/>
</dbReference>
<evidence type="ECO:0000256" key="8">
    <source>
        <dbReference type="ARBA" id="ARBA00022734"/>
    </source>
</evidence>
<dbReference type="SUPFAM" id="SSF56112">
    <property type="entry name" value="Protein kinase-like (PK-like)"/>
    <property type="match status" value="1"/>
</dbReference>
<accession>A0ABD2ZYE2</accession>
<dbReference type="FunFam" id="2.90.10.30:FF:000003">
    <property type="entry name" value="Os04g0303100 protein"/>
    <property type="match status" value="1"/>
</dbReference>
<keyword evidence="27" id="KW-1185">Reference proteome</keyword>
<keyword evidence="4" id="KW-0597">Phosphoprotein</keyword>
<evidence type="ECO:0000256" key="22">
    <source>
        <dbReference type="SAM" id="SignalP"/>
    </source>
</evidence>
<comment type="catalytic activity">
    <reaction evidence="17 19">
        <text>L-threonyl-[protein] + ATP = O-phospho-L-threonyl-[protein] + ADP + H(+)</text>
        <dbReference type="Rhea" id="RHEA:46608"/>
        <dbReference type="Rhea" id="RHEA-COMP:11060"/>
        <dbReference type="Rhea" id="RHEA-COMP:11605"/>
        <dbReference type="ChEBI" id="CHEBI:15378"/>
        <dbReference type="ChEBI" id="CHEBI:30013"/>
        <dbReference type="ChEBI" id="CHEBI:30616"/>
        <dbReference type="ChEBI" id="CHEBI:61977"/>
        <dbReference type="ChEBI" id="CHEBI:456216"/>
        <dbReference type="EC" id="2.7.11.1"/>
    </reaction>
</comment>
<evidence type="ECO:0000313" key="27">
    <source>
        <dbReference type="Proteomes" id="UP001630127"/>
    </source>
</evidence>
<feature type="chain" id="PRO_5044879445" description="Receptor-like serine/threonine-protein kinase" evidence="22">
    <location>
        <begin position="28"/>
        <end position="840"/>
    </location>
</feature>
<feature type="transmembrane region" description="Helical" evidence="21">
    <location>
        <begin position="470"/>
        <end position="492"/>
    </location>
</feature>
<dbReference type="CDD" id="cd00028">
    <property type="entry name" value="B_lectin"/>
    <property type="match status" value="1"/>
</dbReference>
<dbReference type="SMART" id="SM00108">
    <property type="entry name" value="B_lectin"/>
    <property type="match status" value="1"/>
</dbReference>
<feature type="signal peptide" evidence="22">
    <location>
        <begin position="1"/>
        <end position="27"/>
    </location>
</feature>
<dbReference type="PROSITE" id="PS50948">
    <property type="entry name" value="PAN"/>
    <property type="match status" value="1"/>
</dbReference>
<dbReference type="Proteomes" id="UP001630127">
    <property type="component" value="Unassembled WGS sequence"/>
</dbReference>
<evidence type="ECO:0000259" key="25">
    <source>
        <dbReference type="PROSITE" id="PS50948"/>
    </source>
</evidence>
<dbReference type="Gene3D" id="1.10.510.10">
    <property type="entry name" value="Transferase(Phosphotransferase) domain 1"/>
    <property type="match status" value="1"/>
</dbReference>
<dbReference type="InterPro" id="IPR036426">
    <property type="entry name" value="Bulb-type_lectin_dom_sf"/>
</dbReference>
<keyword evidence="2 19" id="KW-0723">Serine/threonine-protein kinase</keyword>
<organism evidence="26 27">
    <name type="scientific">Cinchona calisaya</name>
    <dbReference type="NCBI Taxonomy" id="153742"/>
    <lineage>
        <taxon>Eukaryota</taxon>
        <taxon>Viridiplantae</taxon>
        <taxon>Streptophyta</taxon>
        <taxon>Embryophyta</taxon>
        <taxon>Tracheophyta</taxon>
        <taxon>Spermatophyta</taxon>
        <taxon>Magnoliopsida</taxon>
        <taxon>eudicotyledons</taxon>
        <taxon>Gunneridae</taxon>
        <taxon>Pentapetalae</taxon>
        <taxon>asterids</taxon>
        <taxon>lamiids</taxon>
        <taxon>Gentianales</taxon>
        <taxon>Rubiaceae</taxon>
        <taxon>Cinchonoideae</taxon>
        <taxon>Cinchoneae</taxon>
        <taxon>Cinchona</taxon>
    </lineage>
</organism>
<dbReference type="SMART" id="SM00220">
    <property type="entry name" value="S_TKc"/>
    <property type="match status" value="1"/>
</dbReference>
<evidence type="ECO:0000256" key="10">
    <source>
        <dbReference type="ARBA" id="ARBA00022777"/>
    </source>
</evidence>
<dbReference type="PROSITE" id="PS50011">
    <property type="entry name" value="PROTEIN_KINASE_DOM"/>
    <property type="match status" value="1"/>
</dbReference>
<evidence type="ECO:0000256" key="1">
    <source>
        <dbReference type="ARBA" id="ARBA00004479"/>
    </source>
</evidence>
<dbReference type="InterPro" id="IPR000719">
    <property type="entry name" value="Prot_kinase_dom"/>
</dbReference>
<dbReference type="PANTHER" id="PTHR47976:SF110">
    <property type="entry name" value="RECEPTOR-LIKE SERINE_THREONINE-PROTEIN KINASE"/>
    <property type="match status" value="1"/>
</dbReference>
<evidence type="ECO:0000256" key="16">
    <source>
        <dbReference type="ARBA" id="ARBA00023180"/>
    </source>
</evidence>
<evidence type="ECO:0000259" key="23">
    <source>
        <dbReference type="PROSITE" id="PS50011"/>
    </source>
</evidence>
<evidence type="ECO:0000256" key="4">
    <source>
        <dbReference type="ARBA" id="ARBA00022553"/>
    </source>
</evidence>
<evidence type="ECO:0000256" key="21">
    <source>
        <dbReference type="SAM" id="Phobius"/>
    </source>
</evidence>
<dbReference type="FunFam" id="3.30.200.20:FF:000178">
    <property type="entry name" value="serine/threonine-protein kinase PBS1-like"/>
    <property type="match status" value="1"/>
</dbReference>
<comment type="caution">
    <text evidence="26">The sequence shown here is derived from an EMBL/GenBank/DDBJ whole genome shotgun (WGS) entry which is preliminary data.</text>
</comment>
<dbReference type="GO" id="GO:0004674">
    <property type="term" value="F:protein serine/threonine kinase activity"/>
    <property type="evidence" value="ECO:0007669"/>
    <property type="project" value="UniProtKB-KW"/>
</dbReference>
<evidence type="ECO:0000256" key="17">
    <source>
        <dbReference type="ARBA" id="ARBA00047899"/>
    </source>
</evidence>
<keyword evidence="8" id="KW-0430">Lectin</keyword>
<keyword evidence="14" id="KW-1015">Disulfide bond</keyword>
<comment type="catalytic activity">
    <reaction evidence="18 19">
        <text>L-seryl-[protein] + ATP = O-phospho-L-seryl-[protein] + ADP + H(+)</text>
        <dbReference type="Rhea" id="RHEA:17989"/>
        <dbReference type="Rhea" id="RHEA-COMP:9863"/>
        <dbReference type="Rhea" id="RHEA-COMP:11604"/>
        <dbReference type="ChEBI" id="CHEBI:15378"/>
        <dbReference type="ChEBI" id="CHEBI:29999"/>
        <dbReference type="ChEBI" id="CHEBI:30616"/>
        <dbReference type="ChEBI" id="CHEBI:83421"/>
        <dbReference type="ChEBI" id="CHEBI:456216"/>
        <dbReference type="EC" id="2.7.11.1"/>
    </reaction>
</comment>
<dbReference type="InterPro" id="IPR051343">
    <property type="entry name" value="G-type_lectin_kinases/EP1-like"/>
</dbReference>
<feature type="domain" description="Protein kinase" evidence="23">
    <location>
        <begin position="526"/>
        <end position="784"/>
    </location>
</feature>
<dbReference type="InterPro" id="IPR017441">
    <property type="entry name" value="Protein_kinase_ATP_BS"/>
</dbReference>
<dbReference type="AlphaFoldDB" id="A0ABD2ZYE2"/>
<dbReference type="CDD" id="cd14066">
    <property type="entry name" value="STKc_IRAK"/>
    <property type="match status" value="1"/>
</dbReference>
<keyword evidence="9 19" id="KW-0547">Nucleotide-binding</keyword>
<sequence length="840" mass="94295">MATWSIKHVLQLLIPILVHLEINSASAQRLNFSASSAAHVSTTWTNNEFSVITVNGSNWIFRPVLLKNIRGLDYYAACGFISYHTNETSSDDRFIFGTAFLTMFQGGDGRWIGSRVDNVIWSPSRNKPLHQNGTLQFLPDGNLILKDADGTFLWSTNTSNNSIVSMEIMKNGNLILQDRDNRTIWQSFDHPTDTLLPGQKLTAGQKLVAKVSETNLSEGDYYLTVNQQGVFAFHMSNNSPKKYFNFLVRGEREVIEQSYVKAINGTLALYISSAEPNLPDAVFSVPSPVDYMRFDYDGHLRVYSGGNEPVDILNGMLSECDYPTVCGNLELCSNGRCFCPAGFKRANGSGNNECVEINPTRCEGSHSHGFQELKEVYYFEYVGLEDEAVNETDVESCKQACLRDCSCKVALFRFFSDLSKGYCLLPSPALSLISNDNGEYYNYNSSAFIKLSNDMLNETKSAASARQIRIIVGSVVAAVAVTTAIIGIWIVIRKKRTMDEDFDENIDQLSELPQRFSYQELKVATEDFTRKIGAGGFGSVYEGALGSGEKIAVKCLDYLGRGKKEFLAEVKTIGSIHHINLVKLIGFCIHKQFKLLVYEFMSNGSLDRWIYGKSSDQPTLDWQMRRKIIHDIAKGLAYLHEECRQTIIHLDIKPQNILLDAHLCAKISDFGLSKLIDRDESRVMTTIRGTPGYMAPEWLSSCITEKADVYSFGIVVMEIVCGRKNLDRNESGELVHLLTVFMKKAEEDRLIDMIDNCYNGMQQNVPEILQMMRLALWCLQSDFIVRPSMSRVVQVIEGTSDIEVTLEHNVPHLNNLAAITRKYDFDTTSLVCPSKLSGPR</sequence>
<feature type="binding site" evidence="20">
    <location>
        <position position="554"/>
    </location>
    <ligand>
        <name>ATP</name>
        <dbReference type="ChEBI" id="CHEBI:30616"/>
    </ligand>
</feature>
<keyword evidence="13 21" id="KW-0472">Membrane</keyword>
<evidence type="ECO:0000256" key="14">
    <source>
        <dbReference type="ARBA" id="ARBA00023157"/>
    </source>
</evidence>
<evidence type="ECO:0000256" key="5">
    <source>
        <dbReference type="ARBA" id="ARBA00022679"/>
    </source>
</evidence>
<feature type="domain" description="Bulb-type lectin" evidence="24">
    <location>
        <begin position="79"/>
        <end position="189"/>
    </location>
</feature>
<dbReference type="GO" id="GO:0005524">
    <property type="term" value="F:ATP binding"/>
    <property type="evidence" value="ECO:0007669"/>
    <property type="project" value="UniProtKB-UniRule"/>
</dbReference>
<dbReference type="PROSITE" id="PS00107">
    <property type="entry name" value="PROTEIN_KINASE_ATP"/>
    <property type="match status" value="1"/>
</dbReference>
<evidence type="ECO:0000256" key="18">
    <source>
        <dbReference type="ARBA" id="ARBA00048679"/>
    </source>
</evidence>
<feature type="domain" description="Apple" evidence="25">
    <location>
        <begin position="362"/>
        <end position="445"/>
    </location>
</feature>
<evidence type="ECO:0000256" key="12">
    <source>
        <dbReference type="ARBA" id="ARBA00022989"/>
    </source>
</evidence>
<dbReference type="Pfam" id="PF01453">
    <property type="entry name" value="B_lectin"/>
    <property type="match status" value="1"/>
</dbReference>
<evidence type="ECO:0000256" key="6">
    <source>
        <dbReference type="ARBA" id="ARBA00022692"/>
    </source>
</evidence>
<keyword evidence="16" id="KW-0325">Glycoprotein</keyword>
<evidence type="ECO:0000256" key="15">
    <source>
        <dbReference type="ARBA" id="ARBA00023170"/>
    </source>
</evidence>
<gene>
    <name evidence="26" type="ORF">ACH5RR_015392</name>
</gene>
<evidence type="ECO:0000256" key="2">
    <source>
        <dbReference type="ARBA" id="ARBA00022527"/>
    </source>
</evidence>
<dbReference type="GO" id="GO:0030246">
    <property type="term" value="F:carbohydrate binding"/>
    <property type="evidence" value="ECO:0007669"/>
    <property type="project" value="UniProtKB-KW"/>
</dbReference>
<keyword evidence="6 21" id="KW-0812">Transmembrane</keyword>
<dbReference type="PROSITE" id="PS00108">
    <property type="entry name" value="PROTEIN_KINASE_ST"/>
    <property type="match status" value="1"/>
</dbReference>
<dbReference type="Gene3D" id="3.30.200.20">
    <property type="entry name" value="Phosphorylase Kinase, domain 1"/>
    <property type="match status" value="1"/>
</dbReference>
<keyword evidence="11 19" id="KW-0067">ATP-binding</keyword>
<keyword evidence="7 22" id="KW-0732">Signal</keyword>